<feature type="compositionally biased region" description="Low complexity" evidence="1">
    <location>
        <begin position="1"/>
        <end position="15"/>
    </location>
</feature>
<evidence type="ECO:0000313" key="3">
    <source>
        <dbReference type="EMBL" id="SBT36922.1"/>
    </source>
</evidence>
<dbReference type="OrthoDB" id="2717873at2"/>
<keyword evidence="2" id="KW-0812">Transmembrane</keyword>
<keyword evidence="2" id="KW-1133">Transmembrane helix</keyword>
<feature type="transmembrane region" description="Helical" evidence="2">
    <location>
        <begin position="110"/>
        <end position="131"/>
    </location>
</feature>
<feature type="transmembrane region" description="Helical" evidence="2">
    <location>
        <begin position="151"/>
        <end position="173"/>
    </location>
</feature>
<gene>
    <name evidence="3" type="ORF">GA0070611_0015</name>
</gene>
<dbReference type="AlphaFoldDB" id="A0A1A8YYY9"/>
<dbReference type="PATRIC" id="fig|261654.4.peg.15"/>
<feature type="transmembrane region" description="Helical" evidence="2">
    <location>
        <begin position="28"/>
        <end position="50"/>
    </location>
</feature>
<dbReference type="RefSeq" id="WP_091672246.1">
    <property type="nucleotide sequence ID" value="NZ_LT594323.1"/>
</dbReference>
<organism evidence="3 4">
    <name type="scientific">Micromonospora auratinigra</name>
    <dbReference type="NCBI Taxonomy" id="261654"/>
    <lineage>
        <taxon>Bacteria</taxon>
        <taxon>Bacillati</taxon>
        <taxon>Actinomycetota</taxon>
        <taxon>Actinomycetes</taxon>
        <taxon>Micromonosporales</taxon>
        <taxon>Micromonosporaceae</taxon>
        <taxon>Micromonospora</taxon>
    </lineage>
</organism>
<proteinExistence type="predicted"/>
<dbReference type="Proteomes" id="UP000199385">
    <property type="component" value="Chromosome I"/>
</dbReference>
<sequence>MSDTVSTPTPTPASARPDRRGPGWAERVAHLIPLVVLPSGLWRLALVAGVPIGASAHGAPVHLGVGESAYIISLSLVSEALALLSFGLVRPWGEVFARWLPLLGGRRVPPPFAVTVAGAGAVALILIWGYAAWGVLVHGNDLECSPPGFALLLACYLPLLLWGPLLLALTIAYHHRRHRE</sequence>
<reference evidence="4" key="1">
    <citation type="submission" date="2016-06" db="EMBL/GenBank/DDBJ databases">
        <authorList>
            <person name="Varghese N."/>
            <person name="Submissions Spin"/>
        </authorList>
    </citation>
    <scope>NUCLEOTIDE SEQUENCE [LARGE SCALE GENOMIC DNA]</scope>
    <source>
        <strain evidence="4">DSM 44815</strain>
    </source>
</reference>
<feature type="transmembrane region" description="Helical" evidence="2">
    <location>
        <begin position="70"/>
        <end position="89"/>
    </location>
</feature>
<dbReference type="STRING" id="261654.GA0070611_0015"/>
<dbReference type="EMBL" id="LT594323">
    <property type="protein sequence ID" value="SBT36922.1"/>
    <property type="molecule type" value="Genomic_DNA"/>
</dbReference>
<protein>
    <submittedName>
        <fullName evidence="3">Uncharacterized protein</fullName>
    </submittedName>
</protein>
<evidence type="ECO:0000256" key="2">
    <source>
        <dbReference type="SAM" id="Phobius"/>
    </source>
</evidence>
<accession>A0A1A8YYY9</accession>
<evidence type="ECO:0000256" key="1">
    <source>
        <dbReference type="SAM" id="MobiDB-lite"/>
    </source>
</evidence>
<keyword evidence="2" id="KW-0472">Membrane</keyword>
<keyword evidence="4" id="KW-1185">Reference proteome</keyword>
<feature type="region of interest" description="Disordered" evidence="1">
    <location>
        <begin position="1"/>
        <end position="21"/>
    </location>
</feature>
<evidence type="ECO:0000313" key="4">
    <source>
        <dbReference type="Proteomes" id="UP000199385"/>
    </source>
</evidence>
<name>A0A1A8YYY9_9ACTN</name>